<accession>A0AAW0FC13</accession>
<keyword evidence="3" id="KW-1185">Reference proteome</keyword>
<organism evidence="2 3">
    <name type="scientific">Cerrena zonata</name>
    <dbReference type="NCBI Taxonomy" id="2478898"/>
    <lineage>
        <taxon>Eukaryota</taxon>
        <taxon>Fungi</taxon>
        <taxon>Dikarya</taxon>
        <taxon>Basidiomycota</taxon>
        <taxon>Agaricomycotina</taxon>
        <taxon>Agaricomycetes</taxon>
        <taxon>Polyporales</taxon>
        <taxon>Cerrenaceae</taxon>
        <taxon>Cerrena</taxon>
    </lineage>
</organism>
<reference evidence="2 3" key="1">
    <citation type="submission" date="2022-09" db="EMBL/GenBank/DDBJ databases">
        <authorList>
            <person name="Palmer J.M."/>
        </authorList>
    </citation>
    <scope>NUCLEOTIDE SEQUENCE [LARGE SCALE GENOMIC DNA]</scope>
    <source>
        <strain evidence="2 3">DSM 7382</strain>
    </source>
</reference>
<feature type="compositionally biased region" description="Basic residues" evidence="1">
    <location>
        <begin position="8"/>
        <end position="19"/>
    </location>
</feature>
<feature type="region of interest" description="Disordered" evidence="1">
    <location>
        <begin position="1"/>
        <end position="64"/>
    </location>
</feature>
<dbReference type="AlphaFoldDB" id="A0AAW0FC13"/>
<feature type="compositionally biased region" description="Polar residues" evidence="1">
    <location>
        <begin position="374"/>
        <end position="401"/>
    </location>
</feature>
<feature type="region of interest" description="Disordered" evidence="1">
    <location>
        <begin position="312"/>
        <end position="580"/>
    </location>
</feature>
<protein>
    <submittedName>
        <fullName evidence="2">Uncharacterized protein</fullName>
    </submittedName>
</protein>
<gene>
    <name evidence="2" type="ORF">QCA50_018997</name>
</gene>
<proteinExistence type="predicted"/>
<name>A0AAW0FC13_9APHY</name>
<evidence type="ECO:0000313" key="3">
    <source>
        <dbReference type="Proteomes" id="UP001385951"/>
    </source>
</evidence>
<comment type="caution">
    <text evidence="2">The sequence shown here is derived from an EMBL/GenBank/DDBJ whole genome shotgun (WGS) entry which is preliminary data.</text>
</comment>
<feature type="region of interest" description="Disordered" evidence="1">
    <location>
        <begin position="119"/>
        <end position="218"/>
    </location>
</feature>
<feature type="compositionally biased region" description="Low complexity" evidence="1">
    <location>
        <begin position="465"/>
        <end position="484"/>
    </location>
</feature>
<sequence length="613" mass="66399">MQKFFGKNVKKNKLKHAAPRRVPEPPSPGSFTTPEFVVDGSAEGSSIHSSNEHPGPHVPPLKLDFENRDSLSEWFPPSMLKVGDIFNPPHRDASLRPPEPLDRPLWNISREKISFSTDDVIIIEPERPMPPLPTEVESEPENSNKLTDSRDASPGPSLSRRPVPNPIQIPFNPTVSRVRIHRSPSVGANSSPFARTRGDGPSRGASRPVSSYSDEMSSAVSGTTLARDLGSFIITGNSRDSRYRYTLTRQDSATLPKGEHPFMNGSSSSYWKDKRISNGEVILSPEYALGSPVPPVPPIPSSAELSAMAINSATSSKRNSRRRNSIGGEDVAAAQRDQEILEDVSDKASASASRHRRANSLSRISKDQMPINPNRFSKISEASNSPTTPAKSSYSAINSVKSLRESYKRGHTFEDVSKPKPPSTTPSHPESQSEPEPRSSSETANESISSHPETSASVLSPDPPTTGESGSMYSMSSMGRSYTTPGTSIKSPGSAPLYPNSATSAESRLPRRSPSEPLLSGGSDRSRPTILLPHGDRPYTQVPQTASPLSSRTSDESMRDMRLPFRPRGSPGVPAVTPVDSPDLIELMFGGVVQRRPLSQAGRKSTAPYDLFA</sequence>
<feature type="compositionally biased region" description="Basic and acidic residues" evidence="1">
    <location>
        <begin position="402"/>
        <end position="418"/>
    </location>
</feature>
<evidence type="ECO:0000313" key="2">
    <source>
        <dbReference type="EMBL" id="KAK7678056.1"/>
    </source>
</evidence>
<feature type="compositionally biased region" description="Polar residues" evidence="1">
    <location>
        <begin position="541"/>
        <end position="552"/>
    </location>
</feature>
<evidence type="ECO:0000256" key="1">
    <source>
        <dbReference type="SAM" id="MobiDB-lite"/>
    </source>
</evidence>
<feature type="compositionally biased region" description="Polar residues" evidence="1">
    <location>
        <begin position="208"/>
        <end position="218"/>
    </location>
</feature>
<feature type="compositionally biased region" description="Low complexity" evidence="1">
    <location>
        <begin position="425"/>
        <end position="450"/>
    </location>
</feature>
<dbReference type="EMBL" id="JASBNA010000078">
    <property type="protein sequence ID" value="KAK7678056.1"/>
    <property type="molecule type" value="Genomic_DNA"/>
</dbReference>
<feature type="compositionally biased region" description="Basic and acidic residues" evidence="1">
    <location>
        <begin position="553"/>
        <end position="563"/>
    </location>
</feature>
<dbReference type="Proteomes" id="UP001385951">
    <property type="component" value="Unassembled WGS sequence"/>
</dbReference>